<proteinExistence type="predicted"/>
<gene>
    <name evidence="1" type="ORF">F2Q69_00051742</name>
</gene>
<evidence type="ECO:0000313" key="2">
    <source>
        <dbReference type="Proteomes" id="UP000712600"/>
    </source>
</evidence>
<evidence type="ECO:0000313" key="1">
    <source>
        <dbReference type="EMBL" id="KAF3522464.1"/>
    </source>
</evidence>
<dbReference type="EMBL" id="QGKX02001347">
    <property type="protein sequence ID" value="KAF3522464.1"/>
    <property type="molecule type" value="Genomic_DNA"/>
</dbReference>
<sequence length="187" mass="20629">MLTSQIHFSYLKPGHCKDVVQTRLWRTVDVDTTGRMLFKYWDSGEDIDIVVSSSQTNEEDFDEAMLYQRTNLSSANQGRRCPKLTGVGASIVFTRYCWEHFNLPIELIPLQLDCKASELHCFPHLGTNQRPPQSNLEVLVKLCAGAVKKSHIPGVKITSVDHGSCVGDEAVEGGLADATAPGHSSVN</sequence>
<accession>A0A8S9PMS1</accession>
<organism evidence="1 2">
    <name type="scientific">Brassica cretica</name>
    <name type="common">Mustard</name>
    <dbReference type="NCBI Taxonomy" id="69181"/>
    <lineage>
        <taxon>Eukaryota</taxon>
        <taxon>Viridiplantae</taxon>
        <taxon>Streptophyta</taxon>
        <taxon>Embryophyta</taxon>
        <taxon>Tracheophyta</taxon>
        <taxon>Spermatophyta</taxon>
        <taxon>Magnoliopsida</taxon>
        <taxon>eudicotyledons</taxon>
        <taxon>Gunneridae</taxon>
        <taxon>Pentapetalae</taxon>
        <taxon>rosids</taxon>
        <taxon>malvids</taxon>
        <taxon>Brassicales</taxon>
        <taxon>Brassicaceae</taxon>
        <taxon>Brassiceae</taxon>
        <taxon>Brassica</taxon>
    </lineage>
</organism>
<protein>
    <submittedName>
        <fullName evidence="1">Uncharacterized protein</fullName>
    </submittedName>
</protein>
<dbReference type="Proteomes" id="UP000712600">
    <property type="component" value="Unassembled WGS sequence"/>
</dbReference>
<name>A0A8S9PMS1_BRACR</name>
<dbReference type="AlphaFoldDB" id="A0A8S9PMS1"/>
<comment type="caution">
    <text evidence="1">The sequence shown here is derived from an EMBL/GenBank/DDBJ whole genome shotgun (WGS) entry which is preliminary data.</text>
</comment>
<reference evidence="1" key="1">
    <citation type="submission" date="2019-12" db="EMBL/GenBank/DDBJ databases">
        <title>Genome sequencing and annotation of Brassica cretica.</title>
        <authorList>
            <person name="Studholme D.J."/>
            <person name="Sarris P."/>
        </authorList>
    </citation>
    <scope>NUCLEOTIDE SEQUENCE</scope>
    <source>
        <strain evidence="1">PFS-109/04</strain>
        <tissue evidence="1">Leaf</tissue>
    </source>
</reference>